<gene>
    <name evidence="1" type="ORF">CBW24_14935</name>
</gene>
<keyword evidence="2" id="KW-1185">Reference proteome</keyword>
<dbReference type="KEGG" id="cmag:CBW24_14935"/>
<evidence type="ECO:0000313" key="1">
    <source>
        <dbReference type="EMBL" id="ATI43174.1"/>
    </source>
</evidence>
<dbReference type="Gene3D" id="3.30.160.150">
    <property type="entry name" value="Lipoprotein like domain"/>
    <property type="match status" value="1"/>
</dbReference>
<dbReference type="GO" id="GO:0019867">
    <property type="term" value="C:outer membrane"/>
    <property type="evidence" value="ECO:0007669"/>
    <property type="project" value="InterPro"/>
</dbReference>
<dbReference type="GO" id="GO:0043165">
    <property type="term" value="P:Gram-negative-bacterium-type cell outer membrane assembly"/>
    <property type="evidence" value="ECO:0007669"/>
    <property type="project" value="InterPro"/>
</dbReference>
<dbReference type="EMBL" id="CP021404">
    <property type="protein sequence ID" value="ATI43174.1"/>
    <property type="molecule type" value="Genomic_DNA"/>
</dbReference>
<dbReference type="Pfam" id="PF04390">
    <property type="entry name" value="LptE"/>
    <property type="match status" value="1"/>
</dbReference>
<accession>A0A291M2P9</accession>
<dbReference type="InterPro" id="IPR007485">
    <property type="entry name" value="LPS_assembly_LptE"/>
</dbReference>
<sequence length="197" mass="21210">MLCARHCPRAARRRSSSWCRDGSSMSLSDNAKPGRRAVLAGMGAAASTAVLAACGFSPAYGPNGIGTRLRNQIVADAPDSRTEYAFVAQLEDRLGRNLSAPYALRYALTTSEDGVAITADQVTQRYHIARQLTYSVVEQSSQTVLTRGTLSNFTSYSTTGSTVSTRAAEIDAEERLARALADEMVTRLLGTADRWLP</sequence>
<protein>
    <recommendedName>
        <fullName evidence="3">LPS-assembly lipoprotein</fullName>
    </recommendedName>
</protein>
<organism evidence="1 2">
    <name type="scientific">Pacificitalea manganoxidans</name>
    <dbReference type="NCBI Taxonomy" id="1411902"/>
    <lineage>
        <taxon>Bacteria</taxon>
        <taxon>Pseudomonadati</taxon>
        <taxon>Pseudomonadota</taxon>
        <taxon>Alphaproteobacteria</taxon>
        <taxon>Rhodobacterales</taxon>
        <taxon>Paracoccaceae</taxon>
        <taxon>Pacificitalea</taxon>
    </lineage>
</organism>
<reference evidence="1 2" key="1">
    <citation type="submission" date="2017-05" db="EMBL/GenBank/DDBJ databases">
        <title>Comparative genomic and metabolic analysis of manganese-oxidizing mechanisms in Celeribater manganoxidans DY25T: its adaption to the environment of polymetallic nodule.</title>
        <authorList>
            <person name="Wang X."/>
        </authorList>
    </citation>
    <scope>NUCLEOTIDE SEQUENCE [LARGE SCALE GENOMIC DNA]</scope>
    <source>
        <strain evidence="1 2">DY25</strain>
    </source>
</reference>
<dbReference type="AlphaFoldDB" id="A0A291M2P9"/>
<proteinExistence type="predicted"/>
<evidence type="ECO:0008006" key="3">
    <source>
        <dbReference type="Google" id="ProtNLM"/>
    </source>
</evidence>
<evidence type="ECO:0000313" key="2">
    <source>
        <dbReference type="Proteomes" id="UP000219050"/>
    </source>
</evidence>
<name>A0A291M2P9_9RHOB</name>
<dbReference type="Proteomes" id="UP000219050">
    <property type="component" value="Chromosome"/>
</dbReference>